<dbReference type="SUPFAM" id="SSF52540">
    <property type="entry name" value="P-loop containing nucleoside triphosphate hydrolases"/>
    <property type="match status" value="1"/>
</dbReference>
<dbReference type="AlphaFoldDB" id="A0A136LX44"/>
<name>A0A136LX44_9BACT</name>
<evidence type="ECO:0000313" key="1">
    <source>
        <dbReference type="EMBL" id="KXK26230.1"/>
    </source>
</evidence>
<sequence length="250" mass="28960">MIFGTRKRPSCLIYGSGRSGTSMLAGSLASQFSYLGEDPIMLKNDSNPKGFFEDNEINYLNDRIIEASGVTLPGRKRSDRTEPYGGWLSNAPEDTVWNIPFAYADSIRRLTRQKNFMFKDPRFCFTAPAWRILADDDVVSLVIFRNPSRTAQSMLREPVAQEMKLAYDHALDIWYSMYYWCLAHADDLTLFVHYDQIRAGEVERIEDVLHARFDTDFYERSLNRSPEQEISGRYLTLYNRLCEHAGYIPE</sequence>
<gene>
    <name evidence="1" type="ORF">TR69_WS6001001225</name>
</gene>
<evidence type="ECO:0000313" key="2">
    <source>
        <dbReference type="Proteomes" id="UP000070457"/>
    </source>
</evidence>
<dbReference type="STRING" id="1617426.TR69_WS6001001225"/>
<dbReference type="Proteomes" id="UP000070457">
    <property type="component" value="Unassembled WGS sequence"/>
</dbReference>
<dbReference type="EMBL" id="JYNZ01000004">
    <property type="protein sequence ID" value="KXK26230.1"/>
    <property type="molecule type" value="Genomic_DNA"/>
</dbReference>
<accession>A0A136LX44</accession>
<comment type="caution">
    <text evidence="1">The sequence shown here is derived from an EMBL/GenBank/DDBJ whole genome shotgun (WGS) entry which is preliminary data.</text>
</comment>
<protein>
    <recommendedName>
        <fullName evidence="3">Sulfotransferase family protein</fullName>
    </recommendedName>
</protein>
<dbReference type="Gene3D" id="3.40.50.300">
    <property type="entry name" value="P-loop containing nucleotide triphosphate hydrolases"/>
    <property type="match status" value="1"/>
</dbReference>
<proteinExistence type="predicted"/>
<organism evidence="1 2">
    <name type="scientific">candidate division WS6 bacterium OLB20</name>
    <dbReference type="NCBI Taxonomy" id="1617426"/>
    <lineage>
        <taxon>Bacteria</taxon>
        <taxon>Candidatus Dojkabacteria</taxon>
    </lineage>
</organism>
<dbReference type="InterPro" id="IPR027417">
    <property type="entry name" value="P-loop_NTPase"/>
</dbReference>
<evidence type="ECO:0008006" key="3">
    <source>
        <dbReference type="Google" id="ProtNLM"/>
    </source>
</evidence>
<reference evidence="1 2" key="1">
    <citation type="submission" date="2015-02" db="EMBL/GenBank/DDBJ databases">
        <title>Improved understanding of the partial-nitritation anammox process through 23 genomes representing the majority of the microbial community.</title>
        <authorList>
            <person name="Speth D.R."/>
            <person name="In T Zandt M."/>
            <person name="Guerrero Cruz S."/>
            <person name="Jetten M.S."/>
            <person name="Dutilh B.E."/>
        </authorList>
    </citation>
    <scope>NUCLEOTIDE SEQUENCE [LARGE SCALE GENOMIC DNA]</scope>
    <source>
        <strain evidence="1">OLB20</strain>
    </source>
</reference>